<dbReference type="Pfam" id="PF01925">
    <property type="entry name" value="TauE"/>
    <property type="match status" value="1"/>
</dbReference>
<keyword evidence="4 8" id="KW-1003">Cell membrane</keyword>
<reference evidence="10" key="1">
    <citation type="journal article" date="2019" name="Int. J. Syst. Evol. Microbiol.">
        <title>The Global Catalogue of Microorganisms (GCM) 10K type strain sequencing project: providing services to taxonomists for standard genome sequencing and annotation.</title>
        <authorList>
            <consortium name="The Broad Institute Genomics Platform"/>
            <consortium name="The Broad Institute Genome Sequencing Center for Infectious Disease"/>
            <person name="Wu L."/>
            <person name="Ma J."/>
        </authorList>
    </citation>
    <scope>NUCLEOTIDE SEQUENCE [LARGE SCALE GENOMIC DNA]</scope>
    <source>
        <strain evidence="10">NBRC 110140</strain>
    </source>
</reference>
<dbReference type="InterPro" id="IPR052017">
    <property type="entry name" value="TSUP"/>
</dbReference>
<dbReference type="Proteomes" id="UP001156694">
    <property type="component" value="Unassembled WGS sequence"/>
</dbReference>
<evidence type="ECO:0000256" key="6">
    <source>
        <dbReference type="ARBA" id="ARBA00022989"/>
    </source>
</evidence>
<feature type="transmembrane region" description="Helical" evidence="8">
    <location>
        <begin position="99"/>
        <end position="117"/>
    </location>
</feature>
<feature type="transmembrane region" description="Helical" evidence="8">
    <location>
        <begin position="137"/>
        <end position="158"/>
    </location>
</feature>
<keyword evidence="6 8" id="KW-1133">Transmembrane helix</keyword>
<feature type="transmembrane region" description="Helical" evidence="8">
    <location>
        <begin position="31"/>
        <end position="54"/>
    </location>
</feature>
<organism evidence="9 10">
    <name type="scientific">Amylibacter marinus</name>
    <dbReference type="NCBI Taxonomy" id="1475483"/>
    <lineage>
        <taxon>Bacteria</taxon>
        <taxon>Pseudomonadati</taxon>
        <taxon>Pseudomonadota</taxon>
        <taxon>Alphaproteobacteria</taxon>
        <taxon>Rhodobacterales</taxon>
        <taxon>Paracoccaceae</taxon>
        <taxon>Amylibacter</taxon>
    </lineage>
</organism>
<gene>
    <name evidence="9" type="ORF">GCM10007939_09780</name>
</gene>
<protein>
    <recommendedName>
        <fullName evidence="8">Probable membrane transporter protein</fullName>
    </recommendedName>
</protein>
<evidence type="ECO:0000256" key="7">
    <source>
        <dbReference type="ARBA" id="ARBA00023136"/>
    </source>
</evidence>
<evidence type="ECO:0000256" key="3">
    <source>
        <dbReference type="ARBA" id="ARBA00022448"/>
    </source>
</evidence>
<comment type="caution">
    <text evidence="9">The sequence shown here is derived from an EMBL/GenBank/DDBJ whole genome shotgun (WGS) entry which is preliminary data.</text>
</comment>
<evidence type="ECO:0000256" key="1">
    <source>
        <dbReference type="ARBA" id="ARBA00004651"/>
    </source>
</evidence>
<dbReference type="RefSeq" id="WP_284376593.1">
    <property type="nucleotide sequence ID" value="NZ_BSNN01000002.1"/>
</dbReference>
<feature type="transmembrane region" description="Helical" evidence="8">
    <location>
        <begin position="196"/>
        <end position="214"/>
    </location>
</feature>
<accession>A0ABQ5VTN7</accession>
<comment type="subcellular location">
    <subcellularLocation>
        <location evidence="1 8">Cell membrane</location>
        <topology evidence="1 8">Multi-pass membrane protein</topology>
    </subcellularLocation>
</comment>
<dbReference type="PANTHER" id="PTHR30269:SF32">
    <property type="entry name" value="MEMBRANE TRANSPORTER PROTEIN-RELATED"/>
    <property type="match status" value="1"/>
</dbReference>
<keyword evidence="7 8" id="KW-0472">Membrane</keyword>
<keyword evidence="10" id="KW-1185">Reference proteome</keyword>
<dbReference type="InterPro" id="IPR002781">
    <property type="entry name" value="TM_pro_TauE-like"/>
</dbReference>
<feature type="transmembrane region" description="Helical" evidence="8">
    <location>
        <begin position="74"/>
        <end position="92"/>
    </location>
</feature>
<feature type="transmembrane region" description="Helical" evidence="8">
    <location>
        <begin position="170"/>
        <end position="190"/>
    </location>
</feature>
<comment type="similarity">
    <text evidence="2 8">Belongs to the 4-toluene sulfonate uptake permease (TSUP) (TC 2.A.102) family.</text>
</comment>
<keyword evidence="5 8" id="KW-0812">Transmembrane</keyword>
<evidence type="ECO:0000256" key="2">
    <source>
        <dbReference type="ARBA" id="ARBA00009142"/>
    </source>
</evidence>
<evidence type="ECO:0000256" key="5">
    <source>
        <dbReference type="ARBA" id="ARBA00022692"/>
    </source>
</evidence>
<sequence>MPPDITLVVAAASFFLAGAIKGLVGLGLPSAAIAFMLIAIEPRTAIALVIFPMLGTNVWQSYRAGEFLRTARRYWVFAVILFCCVGATSYLTRDIPDRGLIVVLGIGILIFVVASWRDLVPPIPARYDRHAQVGFSLFAGLIGGMTAGWGPPMAMYLTSARVKKDEFIRATGFLILAGSFPLLISYTTIGFMQGDLALVSMAMVIPTILGFSIGEKIRTRLSAAQFHNAILCLFALLALNMFRRAIWYV</sequence>
<feature type="transmembrane region" description="Helical" evidence="8">
    <location>
        <begin position="226"/>
        <end position="246"/>
    </location>
</feature>
<feature type="transmembrane region" description="Helical" evidence="8">
    <location>
        <begin position="6"/>
        <end position="24"/>
    </location>
</feature>
<name>A0ABQ5VTN7_9RHOB</name>
<keyword evidence="3" id="KW-0813">Transport</keyword>
<evidence type="ECO:0000313" key="10">
    <source>
        <dbReference type="Proteomes" id="UP001156694"/>
    </source>
</evidence>
<dbReference type="PANTHER" id="PTHR30269">
    <property type="entry name" value="TRANSMEMBRANE PROTEIN YFCA"/>
    <property type="match status" value="1"/>
</dbReference>
<evidence type="ECO:0000256" key="4">
    <source>
        <dbReference type="ARBA" id="ARBA00022475"/>
    </source>
</evidence>
<evidence type="ECO:0000256" key="8">
    <source>
        <dbReference type="RuleBase" id="RU363041"/>
    </source>
</evidence>
<proteinExistence type="inferred from homology"/>
<evidence type="ECO:0000313" key="9">
    <source>
        <dbReference type="EMBL" id="GLQ34695.1"/>
    </source>
</evidence>
<dbReference type="EMBL" id="BSNN01000002">
    <property type="protein sequence ID" value="GLQ34695.1"/>
    <property type="molecule type" value="Genomic_DNA"/>
</dbReference>